<organism evidence="6 7">
    <name type="scientific">Gaiella occulta</name>
    <dbReference type="NCBI Taxonomy" id="1002870"/>
    <lineage>
        <taxon>Bacteria</taxon>
        <taxon>Bacillati</taxon>
        <taxon>Actinomycetota</taxon>
        <taxon>Thermoleophilia</taxon>
        <taxon>Gaiellales</taxon>
        <taxon>Gaiellaceae</taxon>
        <taxon>Gaiella</taxon>
    </lineage>
</organism>
<dbReference type="InterPro" id="IPR044878">
    <property type="entry name" value="UbiA_sf"/>
</dbReference>
<dbReference type="RefSeq" id="WP_181813346.1">
    <property type="nucleotide sequence ID" value="NZ_QQZY01000002.1"/>
</dbReference>
<dbReference type="PANTHER" id="PTHR11048">
    <property type="entry name" value="PRENYLTRANSFERASES"/>
    <property type="match status" value="1"/>
</dbReference>
<dbReference type="Proteomes" id="UP000254134">
    <property type="component" value="Unassembled WGS sequence"/>
</dbReference>
<evidence type="ECO:0000313" key="6">
    <source>
        <dbReference type="EMBL" id="RDI74975.1"/>
    </source>
</evidence>
<feature type="transmembrane region" description="Helical" evidence="5">
    <location>
        <begin position="104"/>
        <end position="136"/>
    </location>
</feature>
<dbReference type="EMBL" id="QQZY01000002">
    <property type="protein sequence ID" value="RDI74975.1"/>
    <property type="molecule type" value="Genomic_DNA"/>
</dbReference>
<feature type="transmembrane region" description="Helical" evidence="5">
    <location>
        <begin position="212"/>
        <end position="235"/>
    </location>
</feature>
<dbReference type="Pfam" id="PF01040">
    <property type="entry name" value="UbiA"/>
    <property type="match status" value="1"/>
</dbReference>
<dbReference type="GO" id="GO:0009247">
    <property type="term" value="P:glycolipid biosynthetic process"/>
    <property type="evidence" value="ECO:0007669"/>
    <property type="project" value="TreeGrafter"/>
</dbReference>
<sequence length="303" mass="32093">MPEAAASADAVELPRRRSPRRAALVALRPRQWAKNLLLFAGIIFAAKLGEVVRWAEALTAFAVYCAASSAAYIVNDVQDADDDRRHPVKRRRPVAARELTNRQALMLAAVLGVAALVLAAALGAPSVALLAAFALLQAAYTLQLKHVALVDVLVIAGLFVIRAAAGAAAVDVRISPWLLVCTGLLALFLALGKRRAELVLVERTAHRGRPVLDGYSIVLVDQLLTVVAAATIAAYTVYTLTARDTPALAATVPFVVFGLLRYLLLVHRHSAGEEPENVLLGDLPILVAVAGWAVTSAAILAFA</sequence>
<dbReference type="CDD" id="cd13963">
    <property type="entry name" value="PT_UbiA_2"/>
    <property type="match status" value="1"/>
</dbReference>
<keyword evidence="3 5" id="KW-1133">Transmembrane helix</keyword>
<evidence type="ECO:0000256" key="5">
    <source>
        <dbReference type="SAM" id="Phobius"/>
    </source>
</evidence>
<reference evidence="6 7" key="1">
    <citation type="submission" date="2018-07" db="EMBL/GenBank/DDBJ databases">
        <title>High-quality-draft genome sequence of Gaiella occulta.</title>
        <authorList>
            <person name="Severino R."/>
            <person name="Froufe H.J.C."/>
            <person name="Rainey F.A."/>
            <person name="Barroso C."/>
            <person name="Albuquerque L."/>
            <person name="Lobo-Da-Cunha A."/>
            <person name="Da Costa M.S."/>
            <person name="Egas C."/>
        </authorList>
    </citation>
    <scope>NUCLEOTIDE SEQUENCE [LARGE SCALE GENOMIC DNA]</scope>
    <source>
        <strain evidence="6 7">F2-233</strain>
    </source>
</reference>
<dbReference type="PANTHER" id="PTHR11048:SF5">
    <property type="entry name" value="DECAPRENYL-PHOSPHATE PHOSPHORIBOSYLTRANSFERASE"/>
    <property type="match status" value="1"/>
</dbReference>
<keyword evidence="7" id="KW-1185">Reference proteome</keyword>
<gene>
    <name evidence="6" type="ORF">Gocc_0773</name>
</gene>
<evidence type="ECO:0000256" key="4">
    <source>
        <dbReference type="ARBA" id="ARBA00023136"/>
    </source>
</evidence>
<reference evidence="7" key="2">
    <citation type="journal article" date="2019" name="MicrobiologyOpen">
        <title>High-quality draft genome sequence of Gaiella occulta isolated from a 150 meter deep mineral water borehole and comparison with the genome sequences of other deep-branching lineages of the phylum Actinobacteria.</title>
        <authorList>
            <person name="Severino R."/>
            <person name="Froufe H.J.C."/>
            <person name="Barroso C."/>
            <person name="Albuquerque L."/>
            <person name="Lobo-da-Cunha A."/>
            <person name="da Costa M.S."/>
            <person name="Egas C."/>
        </authorList>
    </citation>
    <scope>NUCLEOTIDE SEQUENCE [LARGE SCALE GENOMIC DNA]</scope>
    <source>
        <strain evidence="7">F2-233</strain>
    </source>
</reference>
<dbReference type="Gene3D" id="1.10.357.140">
    <property type="entry name" value="UbiA prenyltransferase"/>
    <property type="match status" value="1"/>
</dbReference>
<dbReference type="InterPro" id="IPR000537">
    <property type="entry name" value="UbiA_prenyltransferase"/>
</dbReference>
<comment type="caution">
    <text evidence="6">The sequence shown here is derived from an EMBL/GenBank/DDBJ whole genome shotgun (WGS) entry which is preliminary data.</text>
</comment>
<accession>A0A7M2YXU7</accession>
<feature type="transmembrane region" description="Helical" evidence="5">
    <location>
        <begin position="148"/>
        <end position="168"/>
    </location>
</feature>
<evidence type="ECO:0000256" key="1">
    <source>
        <dbReference type="ARBA" id="ARBA00004141"/>
    </source>
</evidence>
<feature type="transmembrane region" description="Helical" evidence="5">
    <location>
        <begin position="174"/>
        <end position="191"/>
    </location>
</feature>
<keyword evidence="2 5" id="KW-0812">Transmembrane</keyword>
<comment type="subcellular location">
    <subcellularLocation>
        <location evidence="1">Membrane</location>
        <topology evidence="1">Multi-pass membrane protein</topology>
    </subcellularLocation>
</comment>
<name>A0A7M2YXU7_9ACTN</name>
<feature type="transmembrane region" description="Helical" evidence="5">
    <location>
        <begin position="278"/>
        <end position="302"/>
    </location>
</feature>
<evidence type="ECO:0000256" key="2">
    <source>
        <dbReference type="ARBA" id="ARBA00022692"/>
    </source>
</evidence>
<dbReference type="NCBIfam" id="NF008978">
    <property type="entry name" value="PRK12324.1-4"/>
    <property type="match status" value="1"/>
</dbReference>
<keyword evidence="6" id="KW-0808">Transferase</keyword>
<dbReference type="GO" id="GO:0016765">
    <property type="term" value="F:transferase activity, transferring alkyl or aryl (other than methyl) groups"/>
    <property type="evidence" value="ECO:0007669"/>
    <property type="project" value="InterPro"/>
</dbReference>
<protein>
    <submittedName>
        <fullName evidence="6">4-hydroxybenzoate polyprenyltransferase and related prenyltransferase</fullName>
    </submittedName>
</protein>
<evidence type="ECO:0000256" key="3">
    <source>
        <dbReference type="ARBA" id="ARBA00022989"/>
    </source>
</evidence>
<evidence type="ECO:0000313" key="7">
    <source>
        <dbReference type="Proteomes" id="UP000254134"/>
    </source>
</evidence>
<feature type="transmembrane region" description="Helical" evidence="5">
    <location>
        <begin position="247"/>
        <end position="266"/>
    </location>
</feature>
<proteinExistence type="predicted"/>
<keyword evidence="4 5" id="KW-0472">Membrane</keyword>
<dbReference type="GO" id="GO:0005886">
    <property type="term" value="C:plasma membrane"/>
    <property type="evidence" value="ECO:0007669"/>
    <property type="project" value="TreeGrafter"/>
</dbReference>
<dbReference type="AlphaFoldDB" id="A0A7M2YXU7"/>
<dbReference type="InterPro" id="IPR039653">
    <property type="entry name" value="Prenyltransferase"/>
</dbReference>